<dbReference type="EMBL" id="JBBBZM010000031">
    <property type="protein sequence ID" value="KAL0637679.1"/>
    <property type="molecule type" value="Genomic_DNA"/>
</dbReference>
<reference evidence="2 3" key="1">
    <citation type="submission" date="2024-02" db="EMBL/GenBank/DDBJ databases">
        <title>Discinaceae phylogenomics.</title>
        <authorList>
            <person name="Dirks A.C."/>
            <person name="James T.Y."/>
        </authorList>
    </citation>
    <scope>NUCLEOTIDE SEQUENCE [LARGE SCALE GENOMIC DNA]</scope>
    <source>
        <strain evidence="2 3">ACD0624</strain>
    </source>
</reference>
<evidence type="ECO:0000256" key="1">
    <source>
        <dbReference type="SAM" id="MobiDB-lite"/>
    </source>
</evidence>
<evidence type="ECO:0000313" key="2">
    <source>
        <dbReference type="EMBL" id="KAL0637679.1"/>
    </source>
</evidence>
<keyword evidence="3" id="KW-1185">Reference proteome</keyword>
<feature type="compositionally biased region" description="Basic and acidic residues" evidence="1">
    <location>
        <begin position="39"/>
        <end position="50"/>
    </location>
</feature>
<comment type="caution">
    <text evidence="2">The sequence shown here is derived from an EMBL/GenBank/DDBJ whole genome shotgun (WGS) entry which is preliminary data.</text>
</comment>
<sequence>MQTRYFILKVDKKLYDARVATKEAVVNSGYKLLRKHRRSESQRWRDRLDKGYANYNPEED</sequence>
<dbReference type="Proteomes" id="UP001447188">
    <property type="component" value="Unassembled WGS sequence"/>
</dbReference>
<feature type="non-terminal residue" evidence="2">
    <location>
        <position position="60"/>
    </location>
</feature>
<proteinExistence type="predicted"/>
<feature type="region of interest" description="Disordered" evidence="1">
    <location>
        <begin position="36"/>
        <end position="60"/>
    </location>
</feature>
<evidence type="ECO:0000313" key="3">
    <source>
        <dbReference type="Proteomes" id="UP001447188"/>
    </source>
</evidence>
<name>A0ABR3GP36_9PEZI</name>
<gene>
    <name evidence="2" type="ORF">Q9L58_003239</name>
</gene>
<accession>A0ABR3GP36</accession>
<organism evidence="2 3">
    <name type="scientific">Discina gigas</name>
    <dbReference type="NCBI Taxonomy" id="1032678"/>
    <lineage>
        <taxon>Eukaryota</taxon>
        <taxon>Fungi</taxon>
        <taxon>Dikarya</taxon>
        <taxon>Ascomycota</taxon>
        <taxon>Pezizomycotina</taxon>
        <taxon>Pezizomycetes</taxon>
        <taxon>Pezizales</taxon>
        <taxon>Discinaceae</taxon>
        <taxon>Discina</taxon>
    </lineage>
</organism>
<protein>
    <submittedName>
        <fullName evidence="2">Uncharacterized protein</fullName>
    </submittedName>
</protein>